<protein>
    <submittedName>
        <fullName evidence="2">Uncharacterized protein</fullName>
    </submittedName>
</protein>
<evidence type="ECO:0000256" key="1">
    <source>
        <dbReference type="SAM" id="MobiDB-lite"/>
    </source>
</evidence>
<sequence>MPTPGVNGNSGYPQPRLSADAGLDQHEPNKNRRDSKASNRGELDLHRRSVDDQSIKIELNYKATPGIAMPSGRSTSASCDRIRDLPTK</sequence>
<organism evidence="2 3">
    <name type="scientific">Rhodopirellula bahusiensis</name>
    <dbReference type="NCBI Taxonomy" id="2014065"/>
    <lineage>
        <taxon>Bacteria</taxon>
        <taxon>Pseudomonadati</taxon>
        <taxon>Planctomycetota</taxon>
        <taxon>Planctomycetia</taxon>
        <taxon>Pirellulales</taxon>
        <taxon>Pirellulaceae</taxon>
        <taxon>Rhodopirellula</taxon>
    </lineage>
</organism>
<dbReference type="AlphaFoldDB" id="A0A2G1VYN0"/>
<evidence type="ECO:0000313" key="2">
    <source>
        <dbReference type="EMBL" id="PHQ31877.1"/>
    </source>
</evidence>
<feature type="compositionally biased region" description="Basic and acidic residues" evidence="1">
    <location>
        <begin position="23"/>
        <end position="52"/>
    </location>
</feature>
<dbReference type="EMBL" id="NIZW01000037">
    <property type="protein sequence ID" value="PHQ31877.1"/>
    <property type="molecule type" value="Genomic_DNA"/>
</dbReference>
<comment type="caution">
    <text evidence="2">The sequence shown here is derived from an EMBL/GenBank/DDBJ whole genome shotgun (WGS) entry which is preliminary data.</text>
</comment>
<evidence type="ECO:0000313" key="3">
    <source>
        <dbReference type="Proteomes" id="UP000225740"/>
    </source>
</evidence>
<feature type="region of interest" description="Disordered" evidence="1">
    <location>
        <begin position="64"/>
        <end position="88"/>
    </location>
</feature>
<proteinExistence type="predicted"/>
<feature type="compositionally biased region" description="Polar residues" evidence="1">
    <location>
        <begin position="1"/>
        <end position="12"/>
    </location>
</feature>
<keyword evidence="3" id="KW-1185">Reference proteome</keyword>
<dbReference type="Proteomes" id="UP000225740">
    <property type="component" value="Unassembled WGS sequence"/>
</dbReference>
<name>A0A2G1VYN0_9BACT</name>
<feature type="region of interest" description="Disordered" evidence="1">
    <location>
        <begin position="1"/>
        <end position="52"/>
    </location>
</feature>
<reference evidence="2 3" key="1">
    <citation type="submission" date="2017-06" db="EMBL/GenBank/DDBJ databases">
        <title>Description of Rhodopirellula bahusiensis sp. nov.</title>
        <authorList>
            <person name="Kizina J."/>
            <person name="Harder J."/>
        </authorList>
    </citation>
    <scope>NUCLEOTIDE SEQUENCE [LARGE SCALE GENOMIC DNA]</scope>
    <source>
        <strain evidence="2 3">SWK21</strain>
    </source>
</reference>
<accession>A0A2G1VYN0</accession>
<gene>
    <name evidence="2" type="ORF">CEE69_28830</name>
</gene>